<evidence type="ECO:0000313" key="3">
    <source>
        <dbReference type="Proteomes" id="UP000032900"/>
    </source>
</evidence>
<dbReference type="Proteomes" id="UP000032900">
    <property type="component" value="Unassembled WGS sequence"/>
</dbReference>
<dbReference type="AlphaFoldDB" id="A0A0E9M1N8"/>
<sequence>MKNKFQFFAIFLAIAAFGFTACDDDDDNNDDLSNGSAIVGQWDVDVITTTVVTTEGTETGTQEPDAWMDFKEDGTGLTSNDVSFNWSLSGSSLSLTFDTPDDESNSPIGSIGDGEFYFSFEDLAGYETIVLEVKTIEDNDMVLEYALVYGSTSFTVEMELSR</sequence>
<dbReference type="PROSITE" id="PS51257">
    <property type="entry name" value="PROKAR_LIPOPROTEIN"/>
    <property type="match status" value="1"/>
</dbReference>
<comment type="caution">
    <text evidence="2">The sequence shown here is derived from an EMBL/GenBank/DDBJ whole genome shotgun (WGS) entry which is preliminary data.</text>
</comment>
<name>A0A0E9M1N8_9BACT</name>
<dbReference type="EMBL" id="BAZW01000037">
    <property type="protein sequence ID" value="GAO31075.1"/>
    <property type="molecule type" value="Genomic_DNA"/>
</dbReference>
<evidence type="ECO:0000313" key="2">
    <source>
        <dbReference type="EMBL" id="GAO31075.1"/>
    </source>
</evidence>
<accession>A0A0E9M1N8</accession>
<reference evidence="2 3" key="1">
    <citation type="journal article" date="2015" name="Microbes Environ.">
        <title>Distribution and evolution of nitrogen fixation genes in the phylum bacteroidetes.</title>
        <authorList>
            <person name="Inoue J."/>
            <person name="Oshima K."/>
            <person name="Suda W."/>
            <person name="Sakamoto M."/>
            <person name="Iino T."/>
            <person name="Noda S."/>
            <person name="Hongoh Y."/>
            <person name="Hattori M."/>
            <person name="Ohkuma M."/>
        </authorList>
    </citation>
    <scope>NUCLEOTIDE SEQUENCE [LARGE SCALE GENOMIC DNA]</scope>
    <source>
        <strain evidence="2">JCM 15548</strain>
    </source>
</reference>
<evidence type="ECO:0000256" key="1">
    <source>
        <dbReference type="SAM" id="SignalP"/>
    </source>
</evidence>
<protein>
    <recommendedName>
        <fullName evidence="4">Lipocalin-like domain-containing protein</fullName>
    </recommendedName>
</protein>
<keyword evidence="3" id="KW-1185">Reference proteome</keyword>
<evidence type="ECO:0008006" key="4">
    <source>
        <dbReference type="Google" id="ProtNLM"/>
    </source>
</evidence>
<feature type="chain" id="PRO_5002428571" description="Lipocalin-like domain-containing protein" evidence="1">
    <location>
        <begin position="22"/>
        <end position="162"/>
    </location>
</feature>
<dbReference type="STRING" id="1236989.JCM15548_13411"/>
<feature type="signal peptide" evidence="1">
    <location>
        <begin position="1"/>
        <end position="21"/>
    </location>
</feature>
<gene>
    <name evidence="2" type="ORF">JCM15548_13411</name>
</gene>
<keyword evidence="1" id="KW-0732">Signal</keyword>
<dbReference type="RefSeq" id="WP_062126776.1">
    <property type="nucleotide sequence ID" value="NZ_BAZW01000037.1"/>
</dbReference>
<proteinExistence type="predicted"/>
<organism evidence="2 3">
    <name type="scientific">Geofilum rubicundum JCM 15548</name>
    <dbReference type="NCBI Taxonomy" id="1236989"/>
    <lineage>
        <taxon>Bacteria</taxon>
        <taxon>Pseudomonadati</taxon>
        <taxon>Bacteroidota</taxon>
        <taxon>Bacteroidia</taxon>
        <taxon>Marinilabiliales</taxon>
        <taxon>Marinilabiliaceae</taxon>
        <taxon>Geofilum</taxon>
    </lineage>
</organism>